<evidence type="ECO:0000256" key="1">
    <source>
        <dbReference type="SAM" id="MobiDB-lite"/>
    </source>
</evidence>
<accession>A0A7S3S6A5</accession>
<name>A0A7S3S6A5_EMIHU</name>
<feature type="transmembrane region" description="Helical" evidence="2">
    <location>
        <begin position="79"/>
        <end position="103"/>
    </location>
</feature>
<evidence type="ECO:0000313" key="3">
    <source>
        <dbReference type="EMBL" id="CAE0544639.1"/>
    </source>
</evidence>
<feature type="transmembrane region" description="Helical" evidence="2">
    <location>
        <begin position="145"/>
        <end position="168"/>
    </location>
</feature>
<evidence type="ECO:0000256" key="2">
    <source>
        <dbReference type="SAM" id="Phobius"/>
    </source>
</evidence>
<keyword evidence="2" id="KW-1133">Transmembrane helix</keyword>
<keyword evidence="2" id="KW-0812">Transmembrane</keyword>
<reference evidence="3" key="1">
    <citation type="submission" date="2021-01" db="EMBL/GenBank/DDBJ databases">
        <authorList>
            <person name="Corre E."/>
            <person name="Pelletier E."/>
            <person name="Niang G."/>
            <person name="Scheremetjew M."/>
            <person name="Finn R."/>
            <person name="Kale V."/>
            <person name="Holt S."/>
            <person name="Cochrane G."/>
            <person name="Meng A."/>
            <person name="Brown T."/>
            <person name="Cohen L."/>
        </authorList>
    </citation>
    <scope>NUCLEOTIDE SEQUENCE</scope>
    <source>
        <strain evidence="3">379</strain>
    </source>
</reference>
<feature type="region of interest" description="Disordered" evidence="1">
    <location>
        <begin position="628"/>
        <end position="653"/>
    </location>
</feature>
<feature type="compositionally biased region" description="Low complexity" evidence="1">
    <location>
        <begin position="640"/>
        <end position="653"/>
    </location>
</feature>
<feature type="compositionally biased region" description="Gly residues" evidence="1">
    <location>
        <begin position="268"/>
        <end position="278"/>
    </location>
</feature>
<organism evidence="3">
    <name type="scientific">Emiliania huxleyi</name>
    <name type="common">Coccolithophore</name>
    <name type="synonym">Pontosphaera huxleyi</name>
    <dbReference type="NCBI Taxonomy" id="2903"/>
    <lineage>
        <taxon>Eukaryota</taxon>
        <taxon>Haptista</taxon>
        <taxon>Haptophyta</taxon>
        <taxon>Prymnesiophyceae</taxon>
        <taxon>Isochrysidales</taxon>
        <taxon>Noelaerhabdaceae</taxon>
        <taxon>Emiliania</taxon>
    </lineage>
</organism>
<feature type="region of interest" description="Disordered" evidence="1">
    <location>
        <begin position="268"/>
        <end position="294"/>
    </location>
</feature>
<keyword evidence="2" id="KW-0472">Membrane</keyword>
<gene>
    <name evidence="3" type="ORF">EHUX00137_LOCUS14427</name>
</gene>
<feature type="region of interest" description="Disordered" evidence="1">
    <location>
        <begin position="405"/>
        <end position="428"/>
    </location>
</feature>
<dbReference type="EMBL" id="HBIR01019092">
    <property type="protein sequence ID" value="CAE0544639.1"/>
    <property type="molecule type" value="Transcribed_RNA"/>
</dbReference>
<dbReference type="AlphaFoldDB" id="A0A7S3S6A5"/>
<proteinExistence type="predicted"/>
<sequence>MDHSAMARPALGLAGAEKRLYELNMNQGEISVQRQVMQFRVDYLSDLNTQSMLMAGVAAGMISSIELEAMRPEEDDPEFCFRTVLCFFYILAAVTSLGASIWVLYTSNNLINSALVAQLYGSTLADMQNAESVLELRMLDVRKMYILALVTMLPALLVMVLALIPWYISLPAVLVVGWYSRETESPCPLLPKITHLCPHTGLSSPTPHTTPTPRSLPAPFSRPRCRFLAHAIHADFATAWHLERYNIPLSEMRPEYWVEGVAQRFFGGDGGGGGGGGPDSASRRTLGGAALGAPVESPRNPVSDFLESRLRSIFGTSSYNRLGDRVNALDEKRMSAAIKRGVSFSGGSPFGPAAGRKTAFATQLVESELSDGEPAERCGSPDLHRDSAALIQRTWVDRLMAKTGHAKGAGAGGGAELPHGGMPTTKQPGPAVVVRLEADATLGYMCKTPSDKGPSAVIHSLAIGPMGRHELLRTTPANTPSHTRWWVLRGARRRCDSSEGLLPRADPRERETRLSACLLQVGDGAGGRGRAQARGRLAQLRRRPHVGPARAALRRARAAARPQAARAYFGQDGRAGAAETDRGADAGGEVVVPLRLPRLHLQLCAHGDVVRAARGQLRHAVEPVAAAVRGGGEGRRRGAARPARPPLVLRPQR</sequence>
<protein>
    <submittedName>
        <fullName evidence="3">Uncharacterized protein</fullName>
    </submittedName>
</protein>